<sequence>MWHLVLEHKRANEAILRGQTAMESVNTEVLRLFGLNAQEPAVVAVAEAKQPKTPGRLQAR</sequence>
<dbReference type="AlphaFoldDB" id="A0A0H1BCK1"/>
<evidence type="ECO:0000313" key="2">
    <source>
        <dbReference type="Proteomes" id="UP000053573"/>
    </source>
</evidence>
<protein>
    <submittedName>
        <fullName evidence="1">Uncharacterized protein</fullName>
    </submittedName>
</protein>
<dbReference type="EMBL" id="LDEV01002943">
    <property type="protein sequence ID" value="KLJ06946.1"/>
    <property type="molecule type" value="Genomic_DNA"/>
</dbReference>
<comment type="caution">
    <text evidence="1">The sequence shown here is derived from an EMBL/GenBank/DDBJ whole genome shotgun (WGS) entry which is preliminary data.</text>
</comment>
<accession>A0A0H1BCK1</accession>
<reference evidence="2" key="1">
    <citation type="journal article" date="2015" name="PLoS Genet.">
        <title>The dynamic genome and transcriptome of the human fungal pathogen Blastomyces and close relative Emmonsia.</title>
        <authorList>
            <person name="Munoz J.F."/>
            <person name="Gauthier G.M."/>
            <person name="Desjardins C.A."/>
            <person name="Gallo J.E."/>
            <person name="Holder J."/>
            <person name="Sullivan T.D."/>
            <person name="Marty A.J."/>
            <person name="Carmen J.C."/>
            <person name="Chen Z."/>
            <person name="Ding L."/>
            <person name="Gujja S."/>
            <person name="Magrini V."/>
            <person name="Misas E."/>
            <person name="Mitreva M."/>
            <person name="Priest M."/>
            <person name="Saif S."/>
            <person name="Whiston E.A."/>
            <person name="Young S."/>
            <person name="Zeng Q."/>
            <person name="Goldman W.E."/>
            <person name="Mardis E.R."/>
            <person name="Taylor J.W."/>
            <person name="McEwen J.G."/>
            <person name="Clay O.K."/>
            <person name="Klein B.S."/>
            <person name="Cuomo C.A."/>
        </authorList>
    </citation>
    <scope>NUCLEOTIDE SEQUENCE [LARGE SCALE GENOMIC DNA]</scope>
    <source>
        <strain evidence="2">UAMH 139</strain>
    </source>
</reference>
<name>A0A0H1BCK1_9EURO</name>
<proteinExistence type="predicted"/>
<organism evidence="1 2">
    <name type="scientific">Blastomyces silverae</name>
    <dbReference type="NCBI Taxonomy" id="2060906"/>
    <lineage>
        <taxon>Eukaryota</taxon>
        <taxon>Fungi</taxon>
        <taxon>Dikarya</taxon>
        <taxon>Ascomycota</taxon>
        <taxon>Pezizomycotina</taxon>
        <taxon>Eurotiomycetes</taxon>
        <taxon>Eurotiomycetidae</taxon>
        <taxon>Onygenales</taxon>
        <taxon>Ajellomycetaceae</taxon>
        <taxon>Blastomyces</taxon>
    </lineage>
</organism>
<dbReference type="Proteomes" id="UP000053573">
    <property type="component" value="Unassembled WGS sequence"/>
</dbReference>
<keyword evidence="2" id="KW-1185">Reference proteome</keyword>
<gene>
    <name evidence="1" type="ORF">EMPG_17554</name>
</gene>
<evidence type="ECO:0000313" key="1">
    <source>
        <dbReference type="EMBL" id="KLJ06946.1"/>
    </source>
</evidence>